<organism evidence="4 5">
    <name type="scientific">Microbacterium ginsengisoli</name>
    <dbReference type="NCBI Taxonomy" id="400772"/>
    <lineage>
        <taxon>Bacteria</taxon>
        <taxon>Bacillati</taxon>
        <taxon>Actinomycetota</taxon>
        <taxon>Actinomycetes</taxon>
        <taxon>Micrococcales</taxon>
        <taxon>Microbacteriaceae</taxon>
        <taxon>Microbacterium</taxon>
    </lineage>
</organism>
<dbReference type="Proteomes" id="UP000033451">
    <property type="component" value="Unassembled WGS sequence"/>
</dbReference>
<dbReference type="SUPFAM" id="SSF51735">
    <property type="entry name" value="NAD(P)-binding Rossmann-fold domains"/>
    <property type="match status" value="1"/>
</dbReference>
<proteinExistence type="inferred from homology"/>
<dbReference type="EMBL" id="JYIY01000073">
    <property type="protein sequence ID" value="KJL36496.1"/>
    <property type="molecule type" value="Genomic_DNA"/>
</dbReference>
<dbReference type="OrthoDB" id="286404at2"/>
<dbReference type="GO" id="GO:0055041">
    <property type="term" value="F:cyclopentanol dehydrogenase activity"/>
    <property type="evidence" value="ECO:0007669"/>
    <property type="project" value="UniProtKB-EC"/>
</dbReference>
<evidence type="ECO:0000259" key="3">
    <source>
        <dbReference type="SMART" id="SM00822"/>
    </source>
</evidence>
<dbReference type="PATRIC" id="fig|400772.4.peg.1527"/>
<dbReference type="PANTHER" id="PTHR43477">
    <property type="entry name" value="DIHYDROANTICAPSIN 7-DEHYDROGENASE"/>
    <property type="match status" value="1"/>
</dbReference>
<dbReference type="CDD" id="cd05233">
    <property type="entry name" value="SDR_c"/>
    <property type="match status" value="1"/>
</dbReference>
<dbReference type="InterPro" id="IPR051122">
    <property type="entry name" value="SDR_DHRS6-like"/>
</dbReference>
<comment type="caution">
    <text evidence="4">The sequence shown here is derived from an EMBL/GenBank/DDBJ whole genome shotgun (WGS) entry which is preliminary data.</text>
</comment>
<sequence>MSSAGTVVITGAARGQGAAHAARLARRGVRVILADVLDEAGEAAAAELRADGLDAEYRHLDVTSETSWQQLADELGAAASVVGLVNNAGVLRYAALADVTVADWDLQQRVNVLGPLLGTRAFAPLLRESRGAIVNVSSTAALVGSAGYAGYATTKSALIGLTRATAIELAPEVRVNVICPGGVATAMNDDEPAGGTSDATPLGRRARPEEISPLVDYLLSDDASFVTGAVYAIDGGLTAH</sequence>
<evidence type="ECO:0000313" key="5">
    <source>
        <dbReference type="Proteomes" id="UP000033451"/>
    </source>
</evidence>
<accession>A0A0F0LYM3</accession>
<dbReference type="RefSeq" id="WP_045247450.1">
    <property type="nucleotide sequence ID" value="NZ_JYIY01000073.1"/>
</dbReference>
<dbReference type="AlphaFoldDB" id="A0A0F0LYM3"/>
<dbReference type="STRING" id="400772.RR49_01505"/>
<dbReference type="FunFam" id="3.40.50.720:FF:000084">
    <property type="entry name" value="Short-chain dehydrogenase reductase"/>
    <property type="match status" value="1"/>
</dbReference>
<dbReference type="SMART" id="SM00822">
    <property type="entry name" value="PKS_KR"/>
    <property type="match status" value="1"/>
</dbReference>
<reference evidence="4 5" key="1">
    <citation type="submission" date="2015-02" db="EMBL/GenBank/DDBJ databases">
        <title>Draft genome sequences of ten Microbacterium spp. with emphasis on heavy metal contaminated environments.</title>
        <authorList>
            <person name="Corretto E."/>
        </authorList>
    </citation>
    <scope>NUCLEOTIDE SEQUENCE [LARGE SCALE GENOMIC DNA]</scope>
    <source>
        <strain evidence="4 5">DSM 18659</strain>
    </source>
</reference>
<feature type="domain" description="Ketoreductase" evidence="3">
    <location>
        <begin position="5"/>
        <end position="196"/>
    </location>
</feature>
<evidence type="ECO:0000313" key="4">
    <source>
        <dbReference type="EMBL" id="KJL36496.1"/>
    </source>
</evidence>
<dbReference type="InterPro" id="IPR020904">
    <property type="entry name" value="Sc_DH/Rdtase_CS"/>
</dbReference>
<dbReference type="PRINTS" id="PR00080">
    <property type="entry name" value="SDRFAMILY"/>
</dbReference>
<dbReference type="PRINTS" id="PR00081">
    <property type="entry name" value="GDHRDH"/>
</dbReference>
<gene>
    <name evidence="4" type="primary">cpnA_2</name>
    <name evidence="4" type="ORF">RR49_01505</name>
</gene>
<name>A0A0F0LYM3_9MICO</name>
<evidence type="ECO:0000256" key="1">
    <source>
        <dbReference type="ARBA" id="ARBA00006484"/>
    </source>
</evidence>
<dbReference type="PROSITE" id="PS00061">
    <property type="entry name" value="ADH_SHORT"/>
    <property type="match status" value="1"/>
</dbReference>
<keyword evidence="2 4" id="KW-0560">Oxidoreductase</keyword>
<keyword evidence="5" id="KW-1185">Reference proteome</keyword>
<dbReference type="InterPro" id="IPR057326">
    <property type="entry name" value="KR_dom"/>
</dbReference>
<dbReference type="InterPro" id="IPR036291">
    <property type="entry name" value="NAD(P)-bd_dom_sf"/>
</dbReference>
<protein>
    <submittedName>
        <fullName evidence="4">Cyclopentanol dehydrogenase</fullName>
        <ecNumber evidence="4">1.1.1.163</ecNumber>
    </submittedName>
</protein>
<comment type="similarity">
    <text evidence="1">Belongs to the short-chain dehydrogenases/reductases (SDR) family.</text>
</comment>
<dbReference type="InterPro" id="IPR002347">
    <property type="entry name" value="SDR_fam"/>
</dbReference>
<dbReference type="EC" id="1.1.1.163" evidence="4"/>
<dbReference type="PANTHER" id="PTHR43477:SF1">
    <property type="entry name" value="DIHYDROANTICAPSIN 7-DEHYDROGENASE"/>
    <property type="match status" value="1"/>
</dbReference>
<dbReference type="Gene3D" id="3.40.50.720">
    <property type="entry name" value="NAD(P)-binding Rossmann-like Domain"/>
    <property type="match status" value="1"/>
</dbReference>
<dbReference type="Pfam" id="PF13561">
    <property type="entry name" value="adh_short_C2"/>
    <property type="match status" value="1"/>
</dbReference>
<evidence type="ECO:0000256" key="2">
    <source>
        <dbReference type="ARBA" id="ARBA00023002"/>
    </source>
</evidence>